<keyword evidence="3 7" id="KW-0350">Heme biosynthesis</keyword>
<gene>
    <name evidence="7" type="primary">cpfC</name>
    <name evidence="9" type="ORF">HNR40_008623</name>
</gene>
<comment type="pathway">
    <text evidence="1 7">Porphyrin-containing compound metabolism; protoheme biosynthesis.</text>
</comment>
<dbReference type="NCBIfam" id="TIGR00109">
    <property type="entry name" value="hemH"/>
    <property type="match status" value="1"/>
</dbReference>
<keyword evidence="10" id="KW-1185">Reference proteome</keyword>
<evidence type="ECO:0000313" key="10">
    <source>
        <dbReference type="Proteomes" id="UP000568380"/>
    </source>
</evidence>
<dbReference type="HAMAP" id="MF_00323">
    <property type="entry name" value="Ferrochelatase"/>
    <property type="match status" value="1"/>
</dbReference>
<dbReference type="GO" id="GO:0004325">
    <property type="term" value="F:ferrochelatase activity"/>
    <property type="evidence" value="ECO:0007669"/>
    <property type="project" value="UniProtKB-UniRule"/>
</dbReference>
<dbReference type="InterPro" id="IPR033659">
    <property type="entry name" value="Ferrochelatase_N"/>
</dbReference>
<dbReference type="AlphaFoldDB" id="A0A7W8ADC9"/>
<keyword evidence="7" id="KW-0963">Cytoplasm</keyword>
<evidence type="ECO:0000256" key="7">
    <source>
        <dbReference type="HAMAP-Rule" id="MF_00323"/>
    </source>
</evidence>
<feature type="binding site" evidence="7">
    <location>
        <position position="117"/>
    </location>
    <ligand>
        <name>Fe-coproporphyrin III</name>
        <dbReference type="ChEBI" id="CHEBI:68438"/>
    </ligand>
</feature>
<comment type="similarity">
    <text evidence="7 8">Belongs to the ferrochelatase family.</text>
</comment>
<dbReference type="CDD" id="cd00419">
    <property type="entry name" value="Ferrochelatase_C"/>
    <property type="match status" value="1"/>
</dbReference>
<dbReference type="EMBL" id="JACHIN010000015">
    <property type="protein sequence ID" value="MBB5083120.1"/>
    <property type="molecule type" value="Genomic_DNA"/>
</dbReference>
<dbReference type="Gene3D" id="3.40.50.1400">
    <property type="match status" value="2"/>
</dbReference>
<accession>A0A7W8ADC9</accession>
<feature type="binding site" evidence="7">
    <location>
        <position position="171"/>
    </location>
    <ligand>
        <name>Fe(2+)</name>
        <dbReference type="ChEBI" id="CHEBI:29033"/>
    </ligand>
</feature>
<name>A0A7W8ADC9_9ACTN</name>
<dbReference type="RefSeq" id="WP_184971873.1">
    <property type="nucleotide sequence ID" value="NZ_JACHIN010000015.1"/>
</dbReference>
<dbReference type="Pfam" id="PF00762">
    <property type="entry name" value="Ferrochelatase"/>
    <property type="match status" value="1"/>
</dbReference>
<evidence type="ECO:0000256" key="6">
    <source>
        <dbReference type="ARBA" id="ARBA00024536"/>
    </source>
</evidence>
<reference evidence="9 10" key="1">
    <citation type="submission" date="2020-08" db="EMBL/GenBank/DDBJ databases">
        <title>Genomic Encyclopedia of Type Strains, Phase IV (KMG-IV): sequencing the most valuable type-strain genomes for metagenomic binning, comparative biology and taxonomic classification.</title>
        <authorList>
            <person name="Goeker M."/>
        </authorList>
    </citation>
    <scope>NUCLEOTIDE SEQUENCE [LARGE SCALE GENOMIC DNA]</scope>
    <source>
        <strain evidence="9 10">DSM 45385</strain>
    </source>
</reference>
<feature type="binding site" evidence="7">
    <location>
        <position position="53"/>
    </location>
    <ligand>
        <name>Fe-coproporphyrin III</name>
        <dbReference type="ChEBI" id="CHEBI:68438"/>
    </ligand>
</feature>
<dbReference type="GO" id="GO:0006783">
    <property type="term" value="P:heme biosynthetic process"/>
    <property type="evidence" value="ECO:0007669"/>
    <property type="project" value="UniProtKB-UniRule"/>
</dbReference>
<dbReference type="GO" id="GO:0046872">
    <property type="term" value="F:metal ion binding"/>
    <property type="evidence" value="ECO:0007669"/>
    <property type="project" value="UniProtKB-KW"/>
</dbReference>
<dbReference type="EC" id="4.99.1.9" evidence="7"/>
<keyword evidence="7" id="KW-0479">Metal-binding</keyword>
<sequence>MGNYDALLILSFGGPEGPDDVMPFLENVVRGRGVPPERLEEVAGHYLHFGGISPINQQNRDLIEAVRPTLDVPVYWGNRNWAPYGEETVRQMRADGVRRAAVFATSAFAGYSSCRQYYEDIARISLPDGPELVKLPHYGDHPGFVTAMADRVGDALAELSEPDARLVFTAHSIPLAHAKSAYESELRRSAELVNRALGRTQGWDLVWQSRSGPPQVPWLEPDVCDHLRKLDGPVVLAPIGFVSDHMEVVYDLDTEAVEVAAELGLPMARAATVGTHPAFVRVVGELMAGPEPVPCSLETCPQV</sequence>
<evidence type="ECO:0000256" key="4">
    <source>
        <dbReference type="ARBA" id="ARBA00023239"/>
    </source>
</evidence>
<dbReference type="InterPro" id="IPR001015">
    <property type="entry name" value="Ferrochelatase"/>
</dbReference>
<comment type="function">
    <text evidence="7">Involved in coproporphyrin-dependent heme b biosynthesis. Catalyzes the insertion of ferrous iron into coproporphyrin III to form Fe-coproporphyrin III.</text>
</comment>
<keyword evidence="2 7" id="KW-0408">Iron</keyword>
<proteinExistence type="inferred from homology"/>
<comment type="caution">
    <text evidence="7">Lacks conserved residue(s) required for the propagation of feature annotation.</text>
</comment>
<dbReference type="InterPro" id="IPR033644">
    <property type="entry name" value="Ferrochelatase_C"/>
</dbReference>
<feature type="binding site" evidence="7">
    <location>
        <position position="247"/>
    </location>
    <ligand>
        <name>Fe(2+)</name>
        <dbReference type="ChEBI" id="CHEBI:29033"/>
    </ligand>
</feature>
<protein>
    <recommendedName>
        <fullName evidence="7">Coproporphyrin III ferrochelatase</fullName>
        <ecNumber evidence="7">4.99.1.9</ecNumber>
    </recommendedName>
</protein>
<comment type="caution">
    <text evidence="9">The sequence shown here is derived from an EMBL/GenBank/DDBJ whole genome shotgun (WGS) entry which is preliminary data.</text>
</comment>
<dbReference type="Proteomes" id="UP000568380">
    <property type="component" value="Unassembled WGS sequence"/>
</dbReference>
<comment type="subcellular location">
    <subcellularLocation>
        <location evidence="7">Cytoplasm</location>
    </subcellularLocation>
</comment>
<dbReference type="PANTHER" id="PTHR11108">
    <property type="entry name" value="FERROCHELATASE"/>
    <property type="match status" value="1"/>
</dbReference>
<dbReference type="UniPathway" id="UPA00252"/>
<dbReference type="PANTHER" id="PTHR11108:SF1">
    <property type="entry name" value="FERROCHELATASE, MITOCHONDRIAL"/>
    <property type="match status" value="1"/>
</dbReference>
<evidence type="ECO:0000256" key="2">
    <source>
        <dbReference type="ARBA" id="ARBA00023004"/>
    </source>
</evidence>
<keyword evidence="4 7" id="KW-0456">Lyase</keyword>
<evidence type="ECO:0000256" key="8">
    <source>
        <dbReference type="RuleBase" id="RU004185"/>
    </source>
</evidence>
<evidence type="ECO:0000256" key="1">
    <source>
        <dbReference type="ARBA" id="ARBA00004744"/>
    </source>
</evidence>
<dbReference type="CDD" id="cd03411">
    <property type="entry name" value="Ferrochelatase_N"/>
    <property type="match status" value="1"/>
</dbReference>
<evidence type="ECO:0000256" key="3">
    <source>
        <dbReference type="ARBA" id="ARBA00023133"/>
    </source>
</evidence>
<keyword evidence="5 7" id="KW-0627">Porphyrin biosynthesis</keyword>
<evidence type="ECO:0000313" key="9">
    <source>
        <dbReference type="EMBL" id="MBB5083120.1"/>
    </source>
</evidence>
<evidence type="ECO:0000256" key="5">
    <source>
        <dbReference type="ARBA" id="ARBA00023244"/>
    </source>
</evidence>
<comment type="catalytic activity">
    <reaction evidence="6">
        <text>Fe-coproporphyrin III + 2 H(+) = coproporphyrin III + Fe(2+)</text>
        <dbReference type="Rhea" id="RHEA:49572"/>
        <dbReference type="ChEBI" id="CHEBI:15378"/>
        <dbReference type="ChEBI" id="CHEBI:29033"/>
        <dbReference type="ChEBI" id="CHEBI:68438"/>
        <dbReference type="ChEBI" id="CHEBI:131725"/>
        <dbReference type="EC" id="4.99.1.9"/>
    </reaction>
    <physiologicalReaction direction="right-to-left" evidence="6">
        <dbReference type="Rhea" id="RHEA:49574"/>
    </physiologicalReaction>
</comment>
<dbReference type="GO" id="GO:0005737">
    <property type="term" value="C:cytoplasm"/>
    <property type="evidence" value="ECO:0007669"/>
    <property type="project" value="UniProtKB-SubCell"/>
</dbReference>
<dbReference type="NCBIfam" id="NF000689">
    <property type="entry name" value="PRK00035.2-1"/>
    <property type="match status" value="1"/>
</dbReference>
<dbReference type="SUPFAM" id="SSF53800">
    <property type="entry name" value="Chelatase"/>
    <property type="match status" value="1"/>
</dbReference>
<organism evidence="9 10">
    <name type="scientific">Nonomuraea endophytica</name>
    <dbReference type="NCBI Taxonomy" id="714136"/>
    <lineage>
        <taxon>Bacteria</taxon>
        <taxon>Bacillati</taxon>
        <taxon>Actinomycetota</taxon>
        <taxon>Actinomycetes</taxon>
        <taxon>Streptosporangiales</taxon>
        <taxon>Streptosporangiaceae</taxon>
        <taxon>Nonomuraea</taxon>
    </lineage>
</organism>